<name>A0A089RDE7_9ENTR</name>
<dbReference type="Proteomes" id="UP000029481">
    <property type="component" value="Chromosome"/>
</dbReference>
<dbReference type="EMBL" id="CP009451">
    <property type="protein sequence ID" value="AIR04565.1"/>
    <property type="molecule type" value="Genomic_DNA"/>
</dbReference>
<evidence type="ECO:0000313" key="2">
    <source>
        <dbReference type="Proteomes" id="UP000029481"/>
    </source>
</evidence>
<dbReference type="AlphaFoldDB" id="A0A089RDE7"/>
<protein>
    <submittedName>
        <fullName evidence="1">Uncharacterized protein</fullName>
    </submittedName>
</protein>
<gene>
    <name evidence="1" type="ORF">JT31_08050</name>
</gene>
<dbReference type="RefSeq" id="WP_038475299.1">
    <property type="nucleotide sequence ID" value="NZ_CP009451.1"/>
</dbReference>
<accession>A0A089RDE7</accession>
<proteinExistence type="predicted"/>
<dbReference type="OrthoDB" id="9863146at2"/>
<organism evidence="1 2">
    <name type="scientific">Cedecea neteri</name>
    <dbReference type="NCBI Taxonomy" id="158822"/>
    <lineage>
        <taxon>Bacteria</taxon>
        <taxon>Pseudomonadati</taxon>
        <taxon>Pseudomonadota</taxon>
        <taxon>Gammaproteobacteria</taxon>
        <taxon>Enterobacterales</taxon>
        <taxon>Enterobacteriaceae</taxon>
        <taxon>Cedecea</taxon>
    </lineage>
</organism>
<evidence type="ECO:0000313" key="1">
    <source>
        <dbReference type="EMBL" id="AIR04565.1"/>
    </source>
</evidence>
<sequence>MELNEIRKRTLVDETTDFFERGVYEIQIPGVDTAAWRQWYMRTDGSQFALVNLGEEPQIVCRFHMRQVETFIPGLPTALKIHAWQDDQPERNCPRGTQAAFMEWVLRTECIAINYRDDLEYWECMAKRLKRRFGVVLILFDREEKPYLREISSETELRQSLELFPYACTGILGRMDQVEDALARA</sequence>
<keyword evidence="2" id="KW-1185">Reference proteome</keyword>
<reference evidence="1 2" key="1">
    <citation type="submission" date="2014-09" db="EMBL/GenBank/DDBJ databases">
        <title>Cedecea neteri SSMD04 Genome Sequencing.</title>
        <authorList>
            <person name="Tan J.-Y."/>
        </authorList>
    </citation>
    <scope>NUCLEOTIDE SEQUENCE [LARGE SCALE GENOMIC DNA]</scope>
    <source>
        <strain evidence="1 2">SSMD04</strain>
    </source>
</reference>
<dbReference type="KEGG" id="cnt:JT31_08050"/>